<evidence type="ECO:0000256" key="6">
    <source>
        <dbReference type="ARBA" id="ARBA00022927"/>
    </source>
</evidence>
<evidence type="ECO:0000256" key="8">
    <source>
        <dbReference type="ARBA" id="ARBA00023136"/>
    </source>
</evidence>
<feature type="transmembrane region" description="Helical" evidence="11">
    <location>
        <begin position="328"/>
        <end position="349"/>
    </location>
</feature>
<feature type="transmembrane region" description="Helical" evidence="11">
    <location>
        <begin position="639"/>
        <end position="660"/>
    </location>
</feature>
<keyword evidence="7 11" id="KW-1133">Transmembrane helix</keyword>
<feature type="transmembrane region" description="Helical" evidence="11">
    <location>
        <begin position="361"/>
        <end position="383"/>
    </location>
</feature>
<dbReference type="InterPro" id="IPR018456">
    <property type="entry name" value="PTR2_symporter_CS"/>
</dbReference>
<feature type="transmembrane region" description="Helical" evidence="11">
    <location>
        <begin position="101"/>
        <end position="120"/>
    </location>
</feature>
<feature type="transmembrane region" description="Helical" evidence="11">
    <location>
        <begin position="132"/>
        <end position="152"/>
    </location>
</feature>
<feature type="compositionally biased region" description="Basic and acidic residues" evidence="10">
    <location>
        <begin position="1"/>
        <end position="16"/>
    </location>
</feature>
<evidence type="ECO:0000256" key="11">
    <source>
        <dbReference type="SAM" id="Phobius"/>
    </source>
</evidence>
<proteinExistence type="inferred from homology"/>
<keyword evidence="4 11" id="KW-0812">Transmembrane</keyword>
<gene>
    <name evidence="13" type="primary">LOC100898343</name>
</gene>
<evidence type="ECO:0000256" key="4">
    <source>
        <dbReference type="ARBA" id="ARBA00022692"/>
    </source>
</evidence>
<dbReference type="RefSeq" id="XP_003739698.1">
    <property type="nucleotide sequence ID" value="XM_003739650.1"/>
</dbReference>
<dbReference type="GeneID" id="100898343"/>
<protein>
    <recommendedName>
        <fullName evidence="9">Oligopeptide transporter 1</fullName>
    </recommendedName>
</protein>
<name>A0AAJ6QPP1_9ACAR</name>
<keyword evidence="12" id="KW-1185">Reference proteome</keyword>
<evidence type="ECO:0000256" key="7">
    <source>
        <dbReference type="ARBA" id="ARBA00022989"/>
    </source>
</evidence>
<evidence type="ECO:0000313" key="12">
    <source>
        <dbReference type="Proteomes" id="UP000694867"/>
    </source>
</evidence>
<comment type="similarity">
    <text evidence="2">Belongs to the major facilitator superfamily. Proton-dependent oligopeptide transporter (POT/PTR) (TC 2.A.17) family.</text>
</comment>
<dbReference type="GO" id="GO:0016020">
    <property type="term" value="C:membrane"/>
    <property type="evidence" value="ECO:0007669"/>
    <property type="project" value="UniProtKB-SubCell"/>
</dbReference>
<organism evidence="12 13">
    <name type="scientific">Galendromus occidentalis</name>
    <name type="common">western predatory mite</name>
    <dbReference type="NCBI Taxonomy" id="34638"/>
    <lineage>
        <taxon>Eukaryota</taxon>
        <taxon>Metazoa</taxon>
        <taxon>Ecdysozoa</taxon>
        <taxon>Arthropoda</taxon>
        <taxon>Chelicerata</taxon>
        <taxon>Arachnida</taxon>
        <taxon>Acari</taxon>
        <taxon>Parasitiformes</taxon>
        <taxon>Mesostigmata</taxon>
        <taxon>Gamasina</taxon>
        <taxon>Phytoseioidea</taxon>
        <taxon>Phytoseiidae</taxon>
        <taxon>Typhlodrominae</taxon>
        <taxon>Galendromus</taxon>
    </lineage>
</organism>
<keyword evidence="6" id="KW-0653">Protein transport</keyword>
<dbReference type="KEGG" id="goe:100898343"/>
<evidence type="ECO:0000313" key="13">
    <source>
        <dbReference type="RefSeq" id="XP_003739698.1"/>
    </source>
</evidence>
<feature type="transmembrane region" description="Helical" evidence="11">
    <location>
        <begin position="71"/>
        <end position="89"/>
    </location>
</feature>
<reference evidence="13" key="1">
    <citation type="submission" date="2025-08" db="UniProtKB">
        <authorList>
            <consortium name="RefSeq"/>
        </authorList>
    </citation>
    <scope>IDENTIFICATION</scope>
</reference>
<dbReference type="Gene3D" id="1.20.1250.20">
    <property type="entry name" value="MFS general substrate transporter like domains"/>
    <property type="match status" value="2"/>
</dbReference>
<feature type="region of interest" description="Disordered" evidence="10">
    <location>
        <begin position="1"/>
        <end position="24"/>
    </location>
</feature>
<keyword evidence="5" id="KW-0571">Peptide transport</keyword>
<evidence type="ECO:0000256" key="2">
    <source>
        <dbReference type="ARBA" id="ARBA00005982"/>
    </source>
</evidence>
<dbReference type="GO" id="GO:0022857">
    <property type="term" value="F:transmembrane transporter activity"/>
    <property type="evidence" value="ECO:0007669"/>
    <property type="project" value="InterPro"/>
</dbReference>
<dbReference type="InterPro" id="IPR000109">
    <property type="entry name" value="POT_fam"/>
</dbReference>
<dbReference type="PROSITE" id="PS01022">
    <property type="entry name" value="PTR2_1"/>
    <property type="match status" value="1"/>
</dbReference>
<comment type="subcellular location">
    <subcellularLocation>
        <location evidence="1">Membrane</location>
        <topology evidence="1">Multi-pass membrane protein</topology>
    </subcellularLocation>
</comment>
<evidence type="ECO:0000256" key="9">
    <source>
        <dbReference type="ARBA" id="ARBA00078114"/>
    </source>
</evidence>
<feature type="transmembrane region" description="Helical" evidence="11">
    <location>
        <begin position="202"/>
        <end position="221"/>
    </location>
</feature>
<evidence type="ECO:0000256" key="1">
    <source>
        <dbReference type="ARBA" id="ARBA00004141"/>
    </source>
</evidence>
<feature type="transmembrane region" description="Helical" evidence="11">
    <location>
        <begin position="611"/>
        <end position="632"/>
    </location>
</feature>
<dbReference type="FunFam" id="1.20.1250.20:FF:000049">
    <property type="entry name" value="Solute carrier family 15 member 2"/>
    <property type="match status" value="1"/>
</dbReference>
<evidence type="ECO:0000256" key="5">
    <source>
        <dbReference type="ARBA" id="ARBA00022856"/>
    </source>
</evidence>
<dbReference type="GO" id="GO:0006857">
    <property type="term" value="P:oligopeptide transport"/>
    <property type="evidence" value="ECO:0007669"/>
    <property type="project" value="InterPro"/>
</dbReference>
<dbReference type="InterPro" id="IPR036259">
    <property type="entry name" value="MFS_trans_sf"/>
</dbReference>
<sequence>MTEVDDKQSDPHRQDLNDDDPDKGRKGTYPKSVFFIICTEFCERFSYYGMRTILFIYLSKILLYSEADTKSIYHGFTMACYFMPLLGAIIADSYLGKYKTIFYISIIYAIGNGVLSAGAFDLGPYMQRLLSITGLALIALGTGGIKPCVAAFGGDQFVKGQEIWLEQFFSFFYMCINAGSTLSTAITPLLRATPCNGQDSCFPLAFGVPAILMVVSVVIFVSGRPYYRLNPPGENVIVKLGGCISRAIVNNVRGKNGNKAHWLDHADDKYDQKFIEDVKAVCRVMLIFIPVPIFWALFDQQGSTWTSQATQMRWSVLGVPLLPEQMQLLNPLLILILAPLFSYIIYPVFQKIGLLTKPLQKMVVGGLLASASFFVCMLLQVAVEQQDANAMTLINSVPCSLEMSYVINDQKETGILAARDSLRIARPWPEEINFKPQCPEVKEFKYSPPNSYRAALEKIISKAPERAIVTEIPTLGKGNYADVKVFILDKNLSLELTDHLNKSYDVVSAESEQLIFMRAEVPAVAGHSYTLSADGVKCPTVGLEVGYGYTFIIDEDNTCSFNVTRVSPNLSLSWQAPQYILITAGEVMFSVTGLEFSYSQAPKSMKSVLQAGWLLTVAVGNLFVVIVAKVGLQKQSTEFMVFGFAMLGDMIFFAVLAFFYRPVKQSDTSEDHNEMPTEKTPLRGSLKGWRSSKW</sequence>
<dbReference type="GO" id="GO:0015031">
    <property type="term" value="P:protein transport"/>
    <property type="evidence" value="ECO:0007669"/>
    <property type="project" value="UniProtKB-KW"/>
</dbReference>
<dbReference type="Pfam" id="PF00854">
    <property type="entry name" value="PTR2"/>
    <property type="match status" value="2"/>
</dbReference>
<dbReference type="AlphaFoldDB" id="A0AAJ6QPP1"/>
<evidence type="ECO:0000256" key="3">
    <source>
        <dbReference type="ARBA" id="ARBA00022448"/>
    </source>
</evidence>
<dbReference type="Proteomes" id="UP000694867">
    <property type="component" value="Unplaced"/>
</dbReference>
<feature type="transmembrane region" description="Helical" evidence="11">
    <location>
        <begin position="280"/>
        <end position="298"/>
    </location>
</feature>
<feature type="region of interest" description="Disordered" evidence="10">
    <location>
        <begin position="667"/>
        <end position="694"/>
    </location>
</feature>
<dbReference type="SUPFAM" id="SSF103473">
    <property type="entry name" value="MFS general substrate transporter"/>
    <property type="match status" value="1"/>
</dbReference>
<keyword evidence="3" id="KW-0813">Transport</keyword>
<feature type="transmembrane region" description="Helical" evidence="11">
    <location>
        <begin position="164"/>
        <end position="190"/>
    </location>
</feature>
<dbReference type="CDD" id="cd17347">
    <property type="entry name" value="MFS_SLC15A1_2_like"/>
    <property type="match status" value="1"/>
</dbReference>
<accession>A0AAJ6QPP1</accession>
<dbReference type="PANTHER" id="PTHR11654">
    <property type="entry name" value="OLIGOPEPTIDE TRANSPORTER-RELATED"/>
    <property type="match status" value="1"/>
</dbReference>
<feature type="compositionally biased region" description="Basic and acidic residues" evidence="10">
    <location>
        <begin position="667"/>
        <end position="681"/>
    </location>
</feature>
<keyword evidence="8 11" id="KW-0472">Membrane</keyword>
<evidence type="ECO:0000256" key="10">
    <source>
        <dbReference type="SAM" id="MobiDB-lite"/>
    </source>
</evidence>